<dbReference type="PANTHER" id="PTHR43792:SF1">
    <property type="entry name" value="N-ACETYLTRANSFERASE DOMAIN-CONTAINING PROTEIN"/>
    <property type="match status" value="1"/>
</dbReference>
<dbReference type="AlphaFoldDB" id="A0A937K4U6"/>
<dbReference type="RefSeq" id="WP_202766987.1">
    <property type="nucleotide sequence ID" value="NZ_JAESWA010000020.1"/>
</dbReference>
<evidence type="ECO:0000313" key="2">
    <source>
        <dbReference type="EMBL" id="MBL4931605.1"/>
    </source>
</evidence>
<proteinExistence type="predicted"/>
<name>A0A937K4U6_9CLOT</name>
<dbReference type="Pfam" id="PF13302">
    <property type="entry name" value="Acetyltransf_3"/>
    <property type="match status" value="1"/>
</dbReference>
<accession>A0A937K4U6</accession>
<dbReference type="InterPro" id="IPR000182">
    <property type="entry name" value="GNAT_dom"/>
</dbReference>
<dbReference type="PANTHER" id="PTHR43792">
    <property type="entry name" value="GNAT FAMILY, PUTATIVE (AFU_ORTHOLOGUE AFUA_3G00765)-RELATED-RELATED"/>
    <property type="match status" value="1"/>
</dbReference>
<evidence type="ECO:0000313" key="3">
    <source>
        <dbReference type="Proteomes" id="UP000623681"/>
    </source>
</evidence>
<protein>
    <submittedName>
        <fullName evidence="2">GNAT family N-acetyltransferase</fullName>
    </submittedName>
</protein>
<evidence type="ECO:0000259" key="1">
    <source>
        <dbReference type="PROSITE" id="PS51186"/>
    </source>
</evidence>
<keyword evidence="3" id="KW-1185">Reference proteome</keyword>
<dbReference type="InterPro" id="IPR016181">
    <property type="entry name" value="Acyl_CoA_acyltransferase"/>
</dbReference>
<comment type="caution">
    <text evidence="2">The sequence shown here is derived from an EMBL/GenBank/DDBJ whole genome shotgun (WGS) entry which is preliminary data.</text>
</comment>
<dbReference type="PROSITE" id="PS51186">
    <property type="entry name" value="GNAT"/>
    <property type="match status" value="1"/>
</dbReference>
<dbReference type="Proteomes" id="UP000623681">
    <property type="component" value="Unassembled WGS sequence"/>
</dbReference>
<sequence>MNFNEMNISTERLILRGLRISDAEAIFKYRSNPRIFKFQNWKPKTIEEVTEFINEKIAKTPNVPGTWYQLGILLKEADELIGDIGIHFIDNLQAEIGFTLSLEYQGKGYATESIIGAINYLFNDLKKHRIIASVDPRNIKSTALIERIKMRKEGHFKKSIWFNNEWADDVIYAILEEEWIDQKKS</sequence>
<dbReference type="InterPro" id="IPR051531">
    <property type="entry name" value="N-acetyltransferase"/>
</dbReference>
<organism evidence="2 3">
    <name type="scientific">Clostridium paridis</name>
    <dbReference type="NCBI Taxonomy" id="2803863"/>
    <lineage>
        <taxon>Bacteria</taxon>
        <taxon>Bacillati</taxon>
        <taxon>Bacillota</taxon>
        <taxon>Clostridia</taxon>
        <taxon>Eubacteriales</taxon>
        <taxon>Clostridiaceae</taxon>
        <taxon>Clostridium</taxon>
    </lineage>
</organism>
<reference evidence="2" key="1">
    <citation type="submission" date="2021-01" db="EMBL/GenBank/DDBJ databases">
        <title>Genome public.</title>
        <authorList>
            <person name="Liu C."/>
            <person name="Sun Q."/>
        </authorList>
    </citation>
    <scope>NUCLEOTIDE SEQUENCE</scope>
    <source>
        <strain evidence="2">YIM B02565</strain>
    </source>
</reference>
<dbReference type="GO" id="GO:0016747">
    <property type="term" value="F:acyltransferase activity, transferring groups other than amino-acyl groups"/>
    <property type="evidence" value="ECO:0007669"/>
    <property type="project" value="InterPro"/>
</dbReference>
<dbReference type="Gene3D" id="3.40.630.30">
    <property type="match status" value="1"/>
</dbReference>
<dbReference type="EMBL" id="JAESWA010000020">
    <property type="protein sequence ID" value="MBL4931605.1"/>
    <property type="molecule type" value="Genomic_DNA"/>
</dbReference>
<dbReference type="SUPFAM" id="SSF55729">
    <property type="entry name" value="Acyl-CoA N-acyltransferases (Nat)"/>
    <property type="match status" value="1"/>
</dbReference>
<gene>
    <name evidence="2" type="ORF">JK634_07295</name>
</gene>
<feature type="domain" description="N-acetyltransferase" evidence="1">
    <location>
        <begin position="13"/>
        <end position="177"/>
    </location>
</feature>